<dbReference type="CTD" id="20325314"/>
<dbReference type="GeneID" id="20325314"/>
<proteinExistence type="predicted"/>
<feature type="signal peptide" evidence="1">
    <location>
        <begin position="1"/>
        <end position="29"/>
    </location>
</feature>
<dbReference type="Proteomes" id="UP000054324">
    <property type="component" value="Unassembled WGS sequence"/>
</dbReference>
<keyword evidence="3" id="KW-1185">Reference proteome</keyword>
<dbReference type="KEGG" id="ovi:T265_11146"/>
<dbReference type="EMBL" id="KL597073">
    <property type="protein sequence ID" value="KER20264.1"/>
    <property type="molecule type" value="Genomic_DNA"/>
</dbReference>
<feature type="non-terminal residue" evidence="2">
    <location>
        <position position="1"/>
    </location>
</feature>
<accession>A0A074ZYL9</accession>
<dbReference type="RefSeq" id="XP_009175992.1">
    <property type="nucleotide sequence ID" value="XM_009177728.1"/>
</dbReference>
<evidence type="ECO:0000313" key="3">
    <source>
        <dbReference type="Proteomes" id="UP000054324"/>
    </source>
</evidence>
<evidence type="ECO:0000313" key="2">
    <source>
        <dbReference type="EMBL" id="KER20264.1"/>
    </source>
</evidence>
<name>A0A074ZYL9_OPIVI</name>
<feature type="chain" id="PRO_5001705389" evidence="1">
    <location>
        <begin position="30"/>
        <end position="88"/>
    </location>
</feature>
<dbReference type="AlphaFoldDB" id="A0A074ZYL9"/>
<keyword evidence="1" id="KW-0732">Signal</keyword>
<gene>
    <name evidence="2" type="ORF">T265_11146</name>
</gene>
<sequence length="88" mass="9858">CRPSDCLSCWFLPAALPWMFVMVPHPTSAWMNQVPVCAAHTLKAISTTQVQRNVRPLFTEAVMEIGTALKPWMSVSEFALPPRCPMLN</sequence>
<organism evidence="2 3">
    <name type="scientific">Opisthorchis viverrini</name>
    <name type="common">Southeast Asian liver fluke</name>
    <dbReference type="NCBI Taxonomy" id="6198"/>
    <lineage>
        <taxon>Eukaryota</taxon>
        <taxon>Metazoa</taxon>
        <taxon>Spiralia</taxon>
        <taxon>Lophotrochozoa</taxon>
        <taxon>Platyhelminthes</taxon>
        <taxon>Trematoda</taxon>
        <taxon>Digenea</taxon>
        <taxon>Opisthorchiida</taxon>
        <taxon>Opisthorchiata</taxon>
        <taxon>Opisthorchiidae</taxon>
        <taxon>Opisthorchis</taxon>
    </lineage>
</organism>
<feature type="non-terminal residue" evidence="2">
    <location>
        <position position="88"/>
    </location>
</feature>
<protein>
    <submittedName>
        <fullName evidence="2">Uncharacterized protein</fullName>
    </submittedName>
</protein>
<reference evidence="2 3" key="1">
    <citation type="submission" date="2013-11" db="EMBL/GenBank/DDBJ databases">
        <title>Opisthorchis viverrini - life in the bile duct.</title>
        <authorList>
            <person name="Young N.D."/>
            <person name="Nagarajan N."/>
            <person name="Lin S.J."/>
            <person name="Korhonen P.K."/>
            <person name="Jex A.R."/>
            <person name="Hall R.S."/>
            <person name="Safavi-Hemami H."/>
            <person name="Kaewkong W."/>
            <person name="Bertrand D."/>
            <person name="Gao S."/>
            <person name="Seet Q."/>
            <person name="Wongkham S."/>
            <person name="Teh B.T."/>
            <person name="Wongkham C."/>
            <person name="Intapan P.M."/>
            <person name="Maleewong W."/>
            <person name="Yang X."/>
            <person name="Hu M."/>
            <person name="Wang Z."/>
            <person name="Hofmann A."/>
            <person name="Sternberg P.W."/>
            <person name="Tan P."/>
            <person name="Wang J."/>
            <person name="Gasser R.B."/>
        </authorList>
    </citation>
    <scope>NUCLEOTIDE SEQUENCE [LARGE SCALE GENOMIC DNA]</scope>
</reference>
<evidence type="ECO:0000256" key="1">
    <source>
        <dbReference type="SAM" id="SignalP"/>
    </source>
</evidence>